<dbReference type="STRING" id="76595.SAMN05660313_02144"/>
<protein>
    <submittedName>
        <fullName evidence="1">Uncharacterized protein</fullName>
    </submittedName>
</protein>
<accession>A0A1K1PRK0</accession>
<organism evidence="1 2">
    <name type="scientific">Cellulophaga fucicola</name>
    <dbReference type="NCBI Taxonomy" id="76595"/>
    <lineage>
        <taxon>Bacteria</taxon>
        <taxon>Pseudomonadati</taxon>
        <taxon>Bacteroidota</taxon>
        <taxon>Flavobacteriia</taxon>
        <taxon>Flavobacteriales</taxon>
        <taxon>Flavobacteriaceae</taxon>
        <taxon>Cellulophaga</taxon>
    </lineage>
</organism>
<reference evidence="2" key="1">
    <citation type="submission" date="2016-11" db="EMBL/GenBank/DDBJ databases">
        <authorList>
            <person name="Varghese N."/>
            <person name="Submissions S."/>
        </authorList>
    </citation>
    <scope>NUCLEOTIDE SEQUENCE [LARGE SCALE GENOMIC DNA]</scope>
    <source>
        <strain evidence="2">DSM 24786</strain>
    </source>
</reference>
<proteinExistence type="predicted"/>
<dbReference type="EMBL" id="FPIY01000002">
    <property type="protein sequence ID" value="SFW50069.1"/>
    <property type="molecule type" value="Genomic_DNA"/>
</dbReference>
<dbReference type="RefSeq" id="WP_072303752.1">
    <property type="nucleotide sequence ID" value="NZ_CBDUMO010000041.1"/>
</dbReference>
<dbReference type="Proteomes" id="UP000183257">
    <property type="component" value="Unassembled WGS sequence"/>
</dbReference>
<dbReference type="AlphaFoldDB" id="A0A1K1PRK0"/>
<evidence type="ECO:0000313" key="2">
    <source>
        <dbReference type="Proteomes" id="UP000183257"/>
    </source>
</evidence>
<evidence type="ECO:0000313" key="1">
    <source>
        <dbReference type="EMBL" id="SFW50069.1"/>
    </source>
</evidence>
<sequence length="126" mass="14788">MKNIELKMKIENDIYSLISSTCSQRINSKANELHKAIVKKHYNATDVRIDYFRKRLVMDLVIDDSTYNPNTINTFIPTFKANFYYLDLQDFLKSCIAKDDRSIAFYASLLRSLNFLDEHHKLLKSA</sequence>
<name>A0A1K1PRK0_9FLAO</name>
<dbReference type="OrthoDB" id="1440784at2"/>
<gene>
    <name evidence="1" type="ORF">SAMN05660313_02144</name>
</gene>
<keyword evidence="2" id="KW-1185">Reference proteome</keyword>